<feature type="region of interest" description="Disordered" evidence="1">
    <location>
        <begin position="284"/>
        <end position="313"/>
    </location>
</feature>
<reference evidence="2 3" key="1">
    <citation type="journal article" date="2018" name="Science">
        <title>The opium poppy genome and morphinan production.</title>
        <authorList>
            <person name="Guo L."/>
            <person name="Winzer T."/>
            <person name="Yang X."/>
            <person name="Li Y."/>
            <person name="Ning Z."/>
            <person name="He Z."/>
            <person name="Teodor R."/>
            <person name="Lu Y."/>
            <person name="Bowser T.A."/>
            <person name="Graham I.A."/>
            <person name="Ye K."/>
        </authorList>
    </citation>
    <scope>NUCLEOTIDE SEQUENCE [LARGE SCALE GENOMIC DNA]</scope>
    <source>
        <strain evidence="3">cv. HN1</strain>
        <tissue evidence="2">Leaves</tissue>
    </source>
</reference>
<dbReference type="EMBL" id="CM010723">
    <property type="protein sequence ID" value="RZC76636.1"/>
    <property type="molecule type" value="Genomic_DNA"/>
</dbReference>
<proteinExistence type="predicted"/>
<feature type="region of interest" description="Disordered" evidence="1">
    <location>
        <begin position="398"/>
        <end position="419"/>
    </location>
</feature>
<feature type="compositionally biased region" description="Polar residues" evidence="1">
    <location>
        <begin position="284"/>
        <end position="308"/>
    </location>
</feature>
<protein>
    <submittedName>
        <fullName evidence="2">Uncharacterized protein</fullName>
    </submittedName>
</protein>
<evidence type="ECO:0000313" key="3">
    <source>
        <dbReference type="Proteomes" id="UP000316621"/>
    </source>
</evidence>
<keyword evidence="3" id="KW-1185">Reference proteome</keyword>
<dbReference type="AlphaFoldDB" id="A0A4Y7KUU2"/>
<dbReference type="STRING" id="3469.A0A4Y7KUU2"/>
<feature type="compositionally biased region" description="Polar residues" evidence="1">
    <location>
        <begin position="451"/>
        <end position="500"/>
    </location>
</feature>
<dbReference type="Proteomes" id="UP000316621">
    <property type="component" value="Chromosome 9"/>
</dbReference>
<evidence type="ECO:0000256" key="1">
    <source>
        <dbReference type="SAM" id="MobiDB-lite"/>
    </source>
</evidence>
<sequence length="651" mass="71099">MSLMGFFVVVKCIHRKLPMAWLSELTVFLFVFPWVASVYTMSSTSTGTSGSGGDEIAKRIKFMELNCVPKLEILVEKIQNRLHQEVDTSGYLPQCQKDITRLLSSLRIPEFKYSKYDDKKVWNLEERCRNYLENPVLSAALTAAWRASDKPIEAESSTKMGDRLGSPRKRQVADVNQGRSSVYLSSMLPLPTPITGSQSAPWAMHRTNSSVHNAVYMDTVYYPYQKTDPPPRNAQYGLNTSSYAADSSIVGVPTGTQDYSGYASYSTYDDPYGYGTIGYQDNCQQGNQPYTPQLGGFQNSGSPYQPLTSSQNSGSYAGSASYSSVYHDTGDYQTSGGLVSTAYSSQLTQADVWNDGSSYADYPSPHYSEYTPAHSSNAQSSSNLAVTADNYSQTSSVVTCAPGTENKSTTRAATRDSRTTNRHILNHLVTPFVLPDVLGVLPTQLPGTTSWKFMPTPSNRTNTTSWRPGPTASSTPSWTRPELTASSATPWTPEPTSTSRMSRRPEPISSGLPTVQVSQVTGGTYGGYQRQGPAAFQNYGVSRTPSLLQMPLDLNPVPCEVSHGIQQTAFSQGPTSCFPATHPGARTYASGLQSGSSMDTRRADELQITTNASILPPFLVDDQVEQEEALSEHDQVCGKIPEFPDISYPVE</sequence>
<accession>A0A4Y7KUU2</accession>
<organism evidence="2 3">
    <name type="scientific">Papaver somniferum</name>
    <name type="common">Opium poppy</name>
    <dbReference type="NCBI Taxonomy" id="3469"/>
    <lineage>
        <taxon>Eukaryota</taxon>
        <taxon>Viridiplantae</taxon>
        <taxon>Streptophyta</taxon>
        <taxon>Embryophyta</taxon>
        <taxon>Tracheophyta</taxon>
        <taxon>Spermatophyta</taxon>
        <taxon>Magnoliopsida</taxon>
        <taxon>Ranunculales</taxon>
        <taxon>Papaveraceae</taxon>
        <taxon>Papaveroideae</taxon>
        <taxon>Papaver</taxon>
    </lineage>
</organism>
<dbReference type="Gramene" id="RZC76636">
    <property type="protein sequence ID" value="RZC76636"/>
    <property type="gene ID" value="C5167_000764"/>
</dbReference>
<name>A0A4Y7KUU2_PAPSO</name>
<gene>
    <name evidence="2" type="ORF">C5167_000764</name>
</gene>
<evidence type="ECO:0000313" key="2">
    <source>
        <dbReference type="EMBL" id="RZC76636.1"/>
    </source>
</evidence>
<feature type="region of interest" description="Disordered" evidence="1">
    <location>
        <begin position="451"/>
        <end position="514"/>
    </location>
</feature>